<proteinExistence type="predicted"/>
<feature type="signal peptide" evidence="1">
    <location>
        <begin position="1"/>
        <end position="19"/>
    </location>
</feature>
<name>A0A545T6Y8_9GAMM</name>
<evidence type="ECO:0000313" key="3">
    <source>
        <dbReference type="Proteomes" id="UP000317839"/>
    </source>
</evidence>
<keyword evidence="3" id="KW-1185">Reference proteome</keyword>
<comment type="caution">
    <text evidence="2">The sequence shown here is derived from an EMBL/GenBank/DDBJ whole genome shotgun (WGS) entry which is preliminary data.</text>
</comment>
<dbReference type="AlphaFoldDB" id="A0A545T6Y8"/>
<dbReference type="PANTHER" id="PTHR43737:SF1">
    <property type="entry name" value="DUF1501 DOMAIN-CONTAINING PROTEIN"/>
    <property type="match status" value="1"/>
</dbReference>
<organism evidence="2 3">
    <name type="scientific">Aliikangiella marina</name>
    <dbReference type="NCBI Taxonomy" id="1712262"/>
    <lineage>
        <taxon>Bacteria</taxon>
        <taxon>Pseudomonadati</taxon>
        <taxon>Pseudomonadota</taxon>
        <taxon>Gammaproteobacteria</taxon>
        <taxon>Oceanospirillales</taxon>
        <taxon>Pleioneaceae</taxon>
        <taxon>Aliikangiella</taxon>
    </lineage>
</organism>
<accession>A0A545T6Y8</accession>
<dbReference type="Pfam" id="PF07394">
    <property type="entry name" value="DUF1501"/>
    <property type="match status" value="1"/>
</dbReference>
<gene>
    <name evidence="2" type="ORF">FLL45_16140</name>
</gene>
<dbReference type="InterPro" id="IPR010869">
    <property type="entry name" value="DUF1501"/>
</dbReference>
<reference evidence="2 3" key="1">
    <citation type="submission" date="2019-06" db="EMBL/GenBank/DDBJ databases">
        <title>Draft genome of Aliikangiella marina GYP-15.</title>
        <authorList>
            <person name="Wang G."/>
        </authorList>
    </citation>
    <scope>NUCLEOTIDE SEQUENCE [LARGE SCALE GENOMIC DNA]</scope>
    <source>
        <strain evidence="2 3">GYP-15</strain>
    </source>
</reference>
<keyword evidence="1" id="KW-0732">Signal</keyword>
<evidence type="ECO:0000313" key="2">
    <source>
        <dbReference type="EMBL" id="TQV72991.1"/>
    </source>
</evidence>
<dbReference type="EMBL" id="VIKR01000004">
    <property type="protein sequence ID" value="TQV72991.1"/>
    <property type="molecule type" value="Genomic_DNA"/>
</dbReference>
<dbReference type="Proteomes" id="UP000317839">
    <property type="component" value="Unassembled WGS sequence"/>
</dbReference>
<feature type="chain" id="PRO_5021750772" evidence="1">
    <location>
        <begin position="20"/>
        <end position="453"/>
    </location>
</feature>
<sequence length="453" mass="49224">MKKINRRQFCQRLMMSSLAGTSIYGTLGSLSVANAFTRQQNFDDYKALVCIFLAGGNDAFNMLMPRSSQAYNVYAQARQSLAIPQQDMLPINPLTSDGTEYGVHPSMSGVQSLFESGDLSFIANLGALIQPVTRDEFLNNSAVTPPQLFSHSDQQDFWKSLQLPSNQRTGWAGRVSDLIMDTDAMLPLNISLSGTDLFQRGISSSAYGLSPGGVSRLYAIDDGNPDTVRRSQVFNDLLNENHQSLFARAFSGVQRNSMNLAGVIESGLENSTVNAPFVADPLGLSLRMVARMINARETFGNKRQVFYVVTGGFDTHGLQAIEQPQLLSSLSQNLKAFNDALSEIGITNEVTTFTNSEFGRTLTSNGDGTDHGWGGHSMVMGGAVNGRNIFGTMPDLSLNGPDDTIGGRIIPTTSVDEYGATLFKWFGLSDGELDLVFPNLHNFSNRDLGFLAS</sequence>
<dbReference type="RefSeq" id="WP_142943129.1">
    <property type="nucleotide sequence ID" value="NZ_VIKR01000004.1"/>
</dbReference>
<protein>
    <submittedName>
        <fullName evidence="2">DUF1501 domain-containing protein</fullName>
    </submittedName>
</protein>
<dbReference type="PANTHER" id="PTHR43737">
    <property type="entry name" value="BLL7424 PROTEIN"/>
    <property type="match status" value="1"/>
</dbReference>
<dbReference type="OrthoDB" id="9779968at2"/>
<evidence type="ECO:0000256" key="1">
    <source>
        <dbReference type="SAM" id="SignalP"/>
    </source>
</evidence>